<name>A0ABM5L1K9_DIAVI</name>
<protein>
    <recommendedName>
        <fullName evidence="2">HAT C-terminal dimerisation domain-containing protein</fullName>
    </recommendedName>
</protein>
<dbReference type="Pfam" id="PF05699">
    <property type="entry name" value="Dimer_Tnp_hAT"/>
    <property type="match status" value="1"/>
</dbReference>
<sequence length="769" mass="87000">MSQEELNEFLMFSPGPSTSGHVATGGDEQPNEDKGEEVNDFGVSLSGKNSTSLRVSSDEKSDLQAGTESNSSVSSSSNMHEHDEQNKSEWPSIWTIDMWERKKEAFPWLGCKNGSLGCTLCSTVSHLGAFKKERTSISKEWCTFAITFNGSSKSAQLTSLRKKIFLHKQSSAHLTAESITAKANEETIENVCDKMNVSNLESTIKVFRSAYYLAKNDRPFSDYSKLLQLQKMNGVDIGVGLHSRFSATEIIDHISHEMKKRITQQVKSISGKISILIDESTSLSDKSTLIVYLKCETSKDLPPNVLFLDLIELPNQTADSIFEALLGCLKKYGFDFEYLKENLVAFACDGASVMLGKKSGIVEKLLQQFPNIVPWHCMNHRIELAVSDSINDVGAINHFQMFMDKLYTLYSKSPKNQRELAECASELDLQLQKVGRILGTRWVSSSFKTVMAVWYGYQALYSHFKKAQEDKNRTTTERAMYGGLIRRLTSTQFLSDLAIMYDILAELTMVSECLQNREATVVYADKLIRRSIAFFECLKEKPGTKTLEAKRAAITGNFCHFPLTSSNKITAINDQQLLSSVINNLKRRLFTTRSSNEPSNKATGNNYDYEKEYESLLSELKVLESNNWPPEKYVGYGEQEIEHLCARFRLNANKIKNSFRDYLENSTTIPKDLNPLINCTKLIPCSSAECERGFSHMNIIISPTRSKLTIEHVSALMFIKLNGPSIQTWKPENYVKAWLRRHRTADDTRTRRANLQPDKEEEDAFAIYL</sequence>
<accession>A0ABM5L1K9</accession>
<feature type="compositionally biased region" description="Low complexity" evidence="1">
    <location>
        <begin position="69"/>
        <end position="78"/>
    </location>
</feature>
<dbReference type="PANTHER" id="PTHR46880:SF5">
    <property type="entry name" value="DUF4371 DOMAIN-CONTAINING PROTEIN"/>
    <property type="match status" value="1"/>
</dbReference>
<reference evidence="3" key="1">
    <citation type="submission" date="2025-05" db="UniProtKB">
        <authorList>
            <consortium name="EnsemblMetazoa"/>
        </authorList>
    </citation>
    <scope>IDENTIFICATION</scope>
</reference>
<dbReference type="Proteomes" id="UP001652700">
    <property type="component" value="Unplaced"/>
</dbReference>
<dbReference type="EnsemblMetazoa" id="XM_050660369.1">
    <property type="protein sequence ID" value="XP_050516326.1"/>
    <property type="gene ID" value="LOC126891186"/>
</dbReference>
<organism evidence="3 4">
    <name type="scientific">Diabrotica virgifera virgifera</name>
    <name type="common">western corn rootworm</name>
    <dbReference type="NCBI Taxonomy" id="50390"/>
    <lineage>
        <taxon>Eukaryota</taxon>
        <taxon>Metazoa</taxon>
        <taxon>Ecdysozoa</taxon>
        <taxon>Arthropoda</taxon>
        <taxon>Hexapoda</taxon>
        <taxon>Insecta</taxon>
        <taxon>Pterygota</taxon>
        <taxon>Neoptera</taxon>
        <taxon>Endopterygota</taxon>
        <taxon>Coleoptera</taxon>
        <taxon>Polyphaga</taxon>
        <taxon>Cucujiformia</taxon>
        <taxon>Chrysomeloidea</taxon>
        <taxon>Chrysomelidae</taxon>
        <taxon>Galerucinae</taxon>
        <taxon>Diabroticina</taxon>
        <taxon>Diabroticites</taxon>
        <taxon>Diabrotica</taxon>
    </lineage>
</organism>
<feature type="domain" description="HAT C-terminal dimerisation" evidence="2">
    <location>
        <begin position="683"/>
        <end position="720"/>
    </location>
</feature>
<dbReference type="InterPro" id="IPR008906">
    <property type="entry name" value="HATC_C_dom"/>
</dbReference>
<evidence type="ECO:0000259" key="2">
    <source>
        <dbReference type="Pfam" id="PF05699"/>
    </source>
</evidence>
<feature type="region of interest" description="Disordered" evidence="1">
    <location>
        <begin position="1"/>
        <end position="89"/>
    </location>
</feature>
<keyword evidence="4" id="KW-1185">Reference proteome</keyword>
<feature type="compositionally biased region" description="Polar residues" evidence="1">
    <location>
        <begin position="46"/>
        <end position="55"/>
    </location>
</feature>
<dbReference type="SUPFAM" id="SSF53098">
    <property type="entry name" value="Ribonuclease H-like"/>
    <property type="match status" value="1"/>
</dbReference>
<dbReference type="RefSeq" id="XP_050516326.1">
    <property type="nucleotide sequence ID" value="XM_050660369.1"/>
</dbReference>
<dbReference type="GeneID" id="126891186"/>
<evidence type="ECO:0000256" key="1">
    <source>
        <dbReference type="SAM" id="MobiDB-lite"/>
    </source>
</evidence>
<dbReference type="InterPro" id="IPR012337">
    <property type="entry name" value="RNaseH-like_sf"/>
</dbReference>
<evidence type="ECO:0000313" key="4">
    <source>
        <dbReference type="Proteomes" id="UP001652700"/>
    </source>
</evidence>
<dbReference type="PANTHER" id="PTHR46880">
    <property type="entry name" value="RAS-ASSOCIATING DOMAIN-CONTAINING PROTEIN"/>
    <property type="match status" value="1"/>
</dbReference>
<proteinExistence type="predicted"/>
<evidence type="ECO:0000313" key="3">
    <source>
        <dbReference type="EnsemblMetazoa" id="XP_050516326.1"/>
    </source>
</evidence>